<evidence type="ECO:0000256" key="7">
    <source>
        <dbReference type="ARBA" id="ARBA00023136"/>
    </source>
</evidence>
<dbReference type="KEGG" id="kyr:CVV65_13280"/>
<name>A0A2K8N8X6_9BACL</name>
<evidence type="ECO:0000256" key="6">
    <source>
        <dbReference type="ARBA" id="ARBA00022989"/>
    </source>
</evidence>
<sequence length="254" mass="27432">MGAPGAIRRPCRPGNSFGSVRSASGKWIEGGGTPLWTAIWAIVRKDVTLEYRRRWLLASAVLFGFLFVVVLGIAYNGKPLPTDAAAGALWMVLLFSCVTILLRTSSFEEERKAWYALLMAPVDRSAIFYGKLVANILFLFLVELAVTPSFWLILGVPAPNSWVPLLAGLVAGALGLAAVGTFLLFLTSSSEGREILFPVSMIPLTIPLLLAVTRLTAGAWGGGGDLFVWYAIAGGYLVLFGLLPWLLFELLVEV</sequence>
<proteinExistence type="inferred from homology"/>
<evidence type="ECO:0000256" key="3">
    <source>
        <dbReference type="ARBA" id="ARBA00022448"/>
    </source>
</evidence>
<evidence type="ECO:0000256" key="1">
    <source>
        <dbReference type="ARBA" id="ARBA00004141"/>
    </source>
</evidence>
<protein>
    <recommendedName>
        <fullName evidence="11">Heme exporter protein B</fullName>
    </recommendedName>
</protein>
<feature type="transmembrane region" description="Helical" evidence="8">
    <location>
        <begin position="227"/>
        <end position="248"/>
    </location>
</feature>
<keyword evidence="7 8" id="KW-0472">Membrane</keyword>
<evidence type="ECO:0000256" key="2">
    <source>
        <dbReference type="ARBA" id="ARBA00010544"/>
    </source>
</evidence>
<dbReference type="Proteomes" id="UP000231932">
    <property type="component" value="Chromosome"/>
</dbReference>
<evidence type="ECO:0008006" key="11">
    <source>
        <dbReference type="Google" id="ProtNLM"/>
    </source>
</evidence>
<dbReference type="InterPro" id="IPR003544">
    <property type="entry name" value="Cyt_c_biogenesis_CcmB"/>
</dbReference>
<feature type="transmembrane region" description="Helical" evidence="8">
    <location>
        <begin position="165"/>
        <end position="186"/>
    </location>
</feature>
<keyword evidence="5" id="KW-0201">Cytochrome c-type biogenesis</keyword>
<feature type="transmembrane region" description="Helical" evidence="8">
    <location>
        <begin position="195"/>
        <end position="215"/>
    </location>
</feature>
<feature type="transmembrane region" description="Helical" evidence="8">
    <location>
        <begin position="55"/>
        <end position="75"/>
    </location>
</feature>
<dbReference type="GO" id="GO:1903607">
    <property type="term" value="P:cytochrome c biosynthetic process"/>
    <property type="evidence" value="ECO:0007669"/>
    <property type="project" value="TreeGrafter"/>
</dbReference>
<dbReference type="Pfam" id="PF03379">
    <property type="entry name" value="CcmB"/>
    <property type="match status" value="1"/>
</dbReference>
<dbReference type="AlphaFoldDB" id="A0A2K8N8X6"/>
<evidence type="ECO:0000313" key="9">
    <source>
        <dbReference type="EMBL" id="ATY85781.1"/>
    </source>
</evidence>
<evidence type="ECO:0000256" key="8">
    <source>
        <dbReference type="SAM" id="Phobius"/>
    </source>
</evidence>
<evidence type="ECO:0000256" key="5">
    <source>
        <dbReference type="ARBA" id="ARBA00022748"/>
    </source>
</evidence>
<dbReference type="PANTHER" id="PTHR30070:SF1">
    <property type="entry name" value="CYTOCHROME C BIOGENESIS B-RELATED"/>
    <property type="match status" value="1"/>
</dbReference>
<evidence type="ECO:0000256" key="4">
    <source>
        <dbReference type="ARBA" id="ARBA00022692"/>
    </source>
</evidence>
<organism evidence="9 10">
    <name type="scientific">Kyrpidia spormannii</name>
    <dbReference type="NCBI Taxonomy" id="2055160"/>
    <lineage>
        <taxon>Bacteria</taxon>
        <taxon>Bacillati</taxon>
        <taxon>Bacillota</taxon>
        <taxon>Bacilli</taxon>
        <taxon>Bacillales</taxon>
        <taxon>Alicyclobacillaceae</taxon>
        <taxon>Kyrpidia</taxon>
    </lineage>
</organism>
<feature type="transmembrane region" description="Helical" evidence="8">
    <location>
        <begin position="126"/>
        <end position="153"/>
    </location>
</feature>
<evidence type="ECO:0000313" key="10">
    <source>
        <dbReference type="Proteomes" id="UP000231932"/>
    </source>
</evidence>
<dbReference type="GO" id="GO:0005886">
    <property type="term" value="C:plasma membrane"/>
    <property type="evidence" value="ECO:0007669"/>
    <property type="project" value="TreeGrafter"/>
</dbReference>
<feature type="transmembrane region" description="Helical" evidence="8">
    <location>
        <begin position="87"/>
        <end position="105"/>
    </location>
</feature>
<keyword evidence="6 8" id="KW-1133">Transmembrane helix</keyword>
<dbReference type="EMBL" id="CP024955">
    <property type="protein sequence ID" value="ATY85781.1"/>
    <property type="molecule type" value="Genomic_DNA"/>
</dbReference>
<accession>A0A2K8N8X6</accession>
<keyword evidence="4 8" id="KW-0812">Transmembrane</keyword>
<comment type="similarity">
    <text evidence="2">Belongs to the CcmB/CycW/HelB family.</text>
</comment>
<keyword evidence="3" id="KW-0813">Transport</keyword>
<gene>
    <name evidence="9" type="ORF">CVV65_13280</name>
</gene>
<dbReference type="GO" id="GO:0017004">
    <property type="term" value="P:cytochrome complex assembly"/>
    <property type="evidence" value="ECO:0007669"/>
    <property type="project" value="UniProtKB-KW"/>
</dbReference>
<keyword evidence="10" id="KW-1185">Reference proteome</keyword>
<reference evidence="10" key="1">
    <citation type="submission" date="2017-11" db="EMBL/GenBank/DDBJ databases">
        <title>Complete Genome Sequence of Kyrpidia sp. Strain EA-1, a thermophilic, hydrogen-oxidizing Bacterium, isolated from the Azores.</title>
        <authorList>
            <person name="Reiner J.E."/>
            <person name="Lapp C.J."/>
            <person name="Bunk B."/>
            <person name="Gescher J."/>
        </authorList>
    </citation>
    <scope>NUCLEOTIDE SEQUENCE [LARGE SCALE GENOMIC DNA]</scope>
    <source>
        <strain evidence="10">EA-1</strain>
    </source>
</reference>
<dbReference type="PANTHER" id="PTHR30070">
    <property type="entry name" value="HEME EXPORTER PROTEIN B"/>
    <property type="match status" value="1"/>
</dbReference>
<dbReference type="GO" id="GO:0015232">
    <property type="term" value="F:heme transmembrane transporter activity"/>
    <property type="evidence" value="ECO:0007669"/>
    <property type="project" value="InterPro"/>
</dbReference>
<comment type="subcellular location">
    <subcellularLocation>
        <location evidence="1">Membrane</location>
        <topology evidence="1">Multi-pass membrane protein</topology>
    </subcellularLocation>
</comment>